<feature type="region of interest" description="Disordered" evidence="1">
    <location>
        <begin position="1"/>
        <end position="34"/>
    </location>
</feature>
<accession>A0A1Q8ZK48</accession>
<name>A0A1Q8ZK48_SYMMI</name>
<evidence type="ECO:0000256" key="1">
    <source>
        <dbReference type="SAM" id="MobiDB-lite"/>
    </source>
</evidence>
<evidence type="ECO:0000313" key="2">
    <source>
        <dbReference type="EMBL" id="OLP40088.1"/>
    </source>
</evidence>
<dbReference type="EMBL" id="LSRX01008898">
    <property type="protein sequence ID" value="OLP40088.1"/>
    <property type="molecule type" value="Genomic_DNA"/>
</dbReference>
<sequence length="34" mass="3786">CRCRKPGNRLPGDLPRRRAEGGSSRPRSSAEECM</sequence>
<dbReference type="Proteomes" id="UP000186817">
    <property type="component" value="Unassembled WGS sequence"/>
</dbReference>
<dbReference type="AlphaFoldDB" id="A0A1Q8ZK48"/>
<keyword evidence="3" id="KW-1185">Reference proteome</keyword>
<feature type="non-terminal residue" evidence="2">
    <location>
        <position position="1"/>
    </location>
</feature>
<evidence type="ECO:0000313" key="3">
    <source>
        <dbReference type="Proteomes" id="UP000186817"/>
    </source>
</evidence>
<gene>
    <name evidence="2" type="ORF">AK812_SmicGene48799</name>
</gene>
<proteinExistence type="predicted"/>
<organism evidence="2 3">
    <name type="scientific">Symbiodinium microadriaticum</name>
    <name type="common">Dinoflagellate</name>
    <name type="synonym">Zooxanthella microadriatica</name>
    <dbReference type="NCBI Taxonomy" id="2951"/>
    <lineage>
        <taxon>Eukaryota</taxon>
        <taxon>Sar</taxon>
        <taxon>Alveolata</taxon>
        <taxon>Dinophyceae</taxon>
        <taxon>Suessiales</taxon>
        <taxon>Symbiodiniaceae</taxon>
        <taxon>Symbiodinium</taxon>
    </lineage>
</organism>
<comment type="caution">
    <text evidence="2">The sequence shown here is derived from an EMBL/GenBank/DDBJ whole genome shotgun (WGS) entry which is preliminary data.</text>
</comment>
<protein>
    <submittedName>
        <fullName evidence="2">Uncharacterized protein</fullName>
    </submittedName>
</protein>
<feature type="non-terminal residue" evidence="2">
    <location>
        <position position="34"/>
    </location>
</feature>
<reference evidence="2 3" key="1">
    <citation type="submission" date="2016-02" db="EMBL/GenBank/DDBJ databases">
        <title>Genome analysis of coral dinoflagellate symbionts highlights evolutionary adaptations to a symbiotic lifestyle.</title>
        <authorList>
            <person name="Aranda M."/>
            <person name="Li Y."/>
            <person name="Liew Y.J."/>
            <person name="Baumgarten S."/>
            <person name="Simakov O."/>
            <person name="Wilson M."/>
            <person name="Piel J."/>
            <person name="Ashoor H."/>
            <person name="Bougouffa S."/>
            <person name="Bajic V.B."/>
            <person name="Ryu T."/>
            <person name="Ravasi T."/>
            <person name="Bayer T."/>
            <person name="Micklem G."/>
            <person name="Kim H."/>
            <person name="Bhak J."/>
            <person name="Lajeunesse T.C."/>
            <person name="Voolstra C.R."/>
        </authorList>
    </citation>
    <scope>NUCLEOTIDE SEQUENCE [LARGE SCALE GENOMIC DNA]</scope>
    <source>
        <strain evidence="2 3">CCMP2467</strain>
    </source>
</reference>